<feature type="repeat" description="TPR" evidence="1">
    <location>
        <begin position="1015"/>
        <end position="1048"/>
    </location>
</feature>
<dbReference type="PROSITE" id="PS50005">
    <property type="entry name" value="TPR"/>
    <property type="match status" value="3"/>
</dbReference>
<gene>
    <name evidence="3" type="ORF">Daesc_005240</name>
</gene>
<feature type="repeat" description="TPR" evidence="1">
    <location>
        <begin position="1099"/>
        <end position="1132"/>
    </location>
</feature>
<dbReference type="EMBL" id="JBANMG010000005">
    <property type="protein sequence ID" value="KAK6952943.1"/>
    <property type="molecule type" value="Genomic_DNA"/>
</dbReference>
<dbReference type="Pfam" id="PF13174">
    <property type="entry name" value="TPR_6"/>
    <property type="match status" value="1"/>
</dbReference>
<dbReference type="InterPro" id="IPR011990">
    <property type="entry name" value="TPR-like_helical_dom_sf"/>
</dbReference>
<keyword evidence="1" id="KW-0802">TPR repeat</keyword>
<feature type="compositionally biased region" description="Acidic residues" evidence="2">
    <location>
        <begin position="674"/>
        <end position="685"/>
    </location>
</feature>
<dbReference type="Gene3D" id="1.25.40.10">
    <property type="entry name" value="Tetratricopeptide repeat domain"/>
    <property type="match status" value="3"/>
</dbReference>
<sequence length="1174" mass="133593">MSHPFSSTFDALQAHFTQKPDKSDTTSPHAGSTIPPPSHIQPSMGSSQIPSDAGQYRTLSTDPGYMQNAFRPLQNPGAGAFQSHLNNHVLMPRPSYPAIQPYPPWEIRPLPMTEMPSMMHQHAPAYPSVASAQGWNFSSSNAARDVPISQPQNLAGEPRSLQVNATNQEMAMEKEADPMDSATDALLERQNHLNAENPMPKLPPMRGLIRKYLRADIKPDRPRGGRGGRGAKKRGPRKAAEPTGDIKYRLNMASNAYMDGRIDEAIDFVNDAIRINAETYRAWVLLASLRQEKGDREGHFHARLFAAHLQPKIIDEWLQCAELAIALREEFPEQADEYLDNADKLYSRALRIDSKHSGARHGRAAVRFEMGHLKSAVKDYAALVEQCPFDIYAIRSYAEICVLLADTGKPRFADGPKKVIEAYRRCIAHFRENGFDIQYPFDWQDIKIFVELLAYIEQFQEAIYELKSLSRWLLTRSEETFWDSQGDDREWDEDNLRRSEVEQYQEGKHPALSYGKGLPLELRAKLAVYRLKLDQEDEAMRHLAFIDPDTFNTPELLLEHSHLMTDVGSALYEAGHLPMALRFFEPLREPDLLDTESLIRAGQCYLDAGDKRQAEECFTTAIEQDDANSEACIDARYELAKMYEAAREEREAYILVNEAIKLQEAHDQAREEARGDDEDLGEDNEEGRGSDDDTSLLETALGRVTGEEMGVNQKRAKRLLKPKGEKPKLKPRERKPRARPDPSRRRRKLFGRSEEMQLEERRRAEELSEAWKVVRDSRVSSEADATGPSNAFLSAARVLVDDFRSYKDFYSWDKYLAHLGINQAREKVEARKGNPNLLAMAERLSNNLGPEDSGADKQVKVAVSYRGVSFAEWLDLFLEYAIGLAQVGRFQEAYKVCESARDTTIFSKSKEDVFLIHITWAACALRSRDEETCVATARWLMREYQYDTDPFRMFSALSRLCPSPASWYASGPVQKYMLRQIKLMDRAITAAGAKDSEDEDGAPSSRAYPSKELDITLLMLYGHILFISNSFTYALNYFMRAYTLDPTNSMVILSVGHCYVHYALKRQAENRQFLLTQGFLFLHQYYDLKVASPDPAQRQEAHYNMARSYHAIGIPHLAVEYYQRVLRDVPDDSRNGIMGRDDLTQEAAYNLQQIYWAGGDVEAIKGIAERYLVL</sequence>
<reference evidence="3 4" key="1">
    <citation type="journal article" date="2024" name="Front Chem Biol">
        <title>Unveiling the potential of Daldinia eschscholtzii MFLUCC 19-0629 through bioactivity and bioinformatics studies for enhanced sustainable agriculture production.</title>
        <authorList>
            <person name="Brooks S."/>
            <person name="Weaver J.A."/>
            <person name="Klomchit A."/>
            <person name="Alharthi S.A."/>
            <person name="Onlamun T."/>
            <person name="Nurani R."/>
            <person name="Vong T.K."/>
            <person name="Alberti F."/>
            <person name="Greco C."/>
        </authorList>
    </citation>
    <scope>NUCLEOTIDE SEQUENCE [LARGE SCALE GENOMIC DNA]</scope>
    <source>
        <strain evidence="3">MFLUCC 19-0629</strain>
    </source>
</reference>
<feature type="repeat" description="TPR" evidence="1">
    <location>
        <begin position="595"/>
        <end position="628"/>
    </location>
</feature>
<dbReference type="Pfam" id="PF13181">
    <property type="entry name" value="TPR_8"/>
    <property type="match status" value="1"/>
</dbReference>
<dbReference type="SMART" id="SM00028">
    <property type="entry name" value="TPR"/>
    <property type="match status" value="6"/>
</dbReference>
<accession>A0AAX6MKH1</accession>
<dbReference type="GO" id="GO:0000127">
    <property type="term" value="C:transcription factor TFIIIC complex"/>
    <property type="evidence" value="ECO:0007669"/>
    <property type="project" value="TreeGrafter"/>
</dbReference>
<keyword evidence="4" id="KW-1185">Reference proteome</keyword>
<dbReference type="PANTHER" id="PTHR23082:SF0">
    <property type="entry name" value="GENERAL TRANSCRIPTION FACTOR 3C POLYPEPTIDE 3"/>
    <property type="match status" value="1"/>
</dbReference>
<evidence type="ECO:0000313" key="4">
    <source>
        <dbReference type="Proteomes" id="UP001369815"/>
    </source>
</evidence>
<evidence type="ECO:0000256" key="2">
    <source>
        <dbReference type="SAM" id="MobiDB-lite"/>
    </source>
</evidence>
<name>A0AAX6MKH1_9PEZI</name>
<dbReference type="PANTHER" id="PTHR23082">
    <property type="entry name" value="TRANSCRIPTION INITIATION FACTOR IIIC TFIIIC , POLYPEPTIDE 3-RELATED"/>
    <property type="match status" value="1"/>
</dbReference>
<proteinExistence type="predicted"/>
<dbReference type="Proteomes" id="UP001369815">
    <property type="component" value="Unassembled WGS sequence"/>
</dbReference>
<evidence type="ECO:0000256" key="1">
    <source>
        <dbReference type="PROSITE-ProRule" id="PRU00339"/>
    </source>
</evidence>
<organism evidence="3 4">
    <name type="scientific">Daldinia eschscholtzii</name>
    <dbReference type="NCBI Taxonomy" id="292717"/>
    <lineage>
        <taxon>Eukaryota</taxon>
        <taxon>Fungi</taxon>
        <taxon>Dikarya</taxon>
        <taxon>Ascomycota</taxon>
        <taxon>Pezizomycotina</taxon>
        <taxon>Sordariomycetes</taxon>
        <taxon>Xylariomycetidae</taxon>
        <taxon>Xylariales</taxon>
        <taxon>Hypoxylaceae</taxon>
        <taxon>Daldinia</taxon>
    </lineage>
</organism>
<protein>
    <recommendedName>
        <fullName evidence="5">TPR-like protein</fullName>
    </recommendedName>
</protein>
<dbReference type="AlphaFoldDB" id="A0AAX6MKH1"/>
<feature type="region of interest" description="Disordered" evidence="2">
    <location>
        <begin position="18"/>
        <end position="67"/>
    </location>
</feature>
<feature type="compositionally biased region" description="Polar residues" evidence="2">
    <location>
        <begin position="40"/>
        <end position="50"/>
    </location>
</feature>
<evidence type="ECO:0000313" key="3">
    <source>
        <dbReference type="EMBL" id="KAK6952943.1"/>
    </source>
</evidence>
<dbReference type="InterPro" id="IPR019734">
    <property type="entry name" value="TPR_rpt"/>
</dbReference>
<dbReference type="SUPFAM" id="SSF48452">
    <property type="entry name" value="TPR-like"/>
    <property type="match status" value="3"/>
</dbReference>
<feature type="compositionally biased region" description="Basic and acidic residues" evidence="2">
    <location>
        <begin position="751"/>
        <end position="762"/>
    </location>
</feature>
<feature type="region of interest" description="Disordered" evidence="2">
    <location>
        <begin position="666"/>
        <end position="762"/>
    </location>
</feature>
<feature type="compositionally biased region" description="Basic residues" evidence="2">
    <location>
        <begin position="224"/>
        <end position="237"/>
    </location>
</feature>
<evidence type="ECO:0008006" key="5">
    <source>
        <dbReference type="Google" id="ProtNLM"/>
    </source>
</evidence>
<comment type="caution">
    <text evidence="3">The sequence shown here is derived from an EMBL/GenBank/DDBJ whole genome shotgun (WGS) entry which is preliminary data.</text>
</comment>
<dbReference type="InterPro" id="IPR039340">
    <property type="entry name" value="Tfc4/TFIIIC-102/Sfc4"/>
</dbReference>
<dbReference type="GO" id="GO:0006383">
    <property type="term" value="P:transcription by RNA polymerase III"/>
    <property type="evidence" value="ECO:0007669"/>
    <property type="project" value="InterPro"/>
</dbReference>
<feature type="region of interest" description="Disordered" evidence="2">
    <location>
        <begin position="217"/>
        <end position="242"/>
    </location>
</feature>